<dbReference type="Gene3D" id="3.30.70.270">
    <property type="match status" value="1"/>
</dbReference>
<keyword evidence="2" id="KW-1185">Reference proteome</keyword>
<protein>
    <submittedName>
        <fullName evidence="1">Transposon Tf2-11 type 1</fullName>
    </submittedName>
</protein>
<dbReference type="Proteomes" id="UP000037035">
    <property type="component" value="Unassembled WGS sequence"/>
</dbReference>
<sequence>MHPNLLTFLLDHRVIAYCSNLPLPTFFEEKAEPSISGFFYSMISHPPLTAIPSLEDDEDIEDLETIRKILLPVYHDYADVFSPVQADKLPPHWPYNHQIELTGPAPLNTVSPVLFLPKNYERMLTLPPILHLLTLFHGATLFSKLDLQVACNLIQISKCQEWLTEMRSQFGSFEKWSVCQTLKVRILPFFSLKKP</sequence>
<organism evidence="1 2">
    <name type="scientific">Puccinia sorghi</name>
    <dbReference type="NCBI Taxonomy" id="27349"/>
    <lineage>
        <taxon>Eukaryota</taxon>
        <taxon>Fungi</taxon>
        <taxon>Dikarya</taxon>
        <taxon>Basidiomycota</taxon>
        <taxon>Pucciniomycotina</taxon>
        <taxon>Pucciniomycetes</taxon>
        <taxon>Pucciniales</taxon>
        <taxon>Pucciniaceae</taxon>
        <taxon>Puccinia</taxon>
    </lineage>
</organism>
<dbReference type="InterPro" id="IPR043128">
    <property type="entry name" value="Rev_trsase/Diguanyl_cyclase"/>
</dbReference>
<dbReference type="OrthoDB" id="128646at2759"/>
<evidence type="ECO:0000313" key="1">
    <source>
        <dbReference type="EMBL" id="KNZ58945.1"/>
    </source>
</evidence>
<dbReference type="InterPro" id="IPR043502">
    <property type="entry name" value="DNA/RNA_pol_sf"/>
</dbReference>
<dbReference type="Gene3D" id="3.10.10.10">
    <property type="entry name" value="HIV Type 1 Reverse Transcriptase, subunit A, domain 1"/>
    <property type="match status" value="1"/>
</dbReference>
<proteinExistence type="predicted"/>
<dbReference type="AlphaFoldDB" id="A0A0L6VFS4"/>
<evidence type="ECO:0000313" key="2">
    <source>
        <dbReference type="Proteomes" id="UP000037035"/>
    </source>
</evidence>
<dbReference type="VEuPathDB" id="FungiDB:VP01_1828g3"/>
<reference evidence="1 2" key="1">
    <citation type="submission" date="2015-08" db="EMBL/GenBank/DDBJ databases">
        <title>Next Generation Sequencing and Analysis of the Genome of Puccinia sorghi L Schw, the Causal Agent of Maize Common Rust.</title>
        <authorList>
            <person name="Rochi L."/>
            <person name="Burguener G."/>
            <person name="Darino M."/>
            <person name="Turjanski A."/>
            <person name="Kreff E."/>
            <person name="Dieguez M.J."/>
            <person name="Sacco F."/>
        </authorList>
    </citation>
    <scope>NUCLEOTIDE SEQUENCE [LARGE SCALE GENOMIC DNA]</scope>
    <source>
        <strain evidence="1 2">RO10H11247</strain>
    </source>
</reference>
<name>A0A0L6VFS4_9BASI</name>
<dbReference type="SUPFAM" id="SSF56672">
    <property type="entry name" value="DNA/RNA polymerases"/>
    <property type="match status" value="1"/>
</dbReference>
<comment type="caution">
    <text evidence="1">The sequence shown here is derived from an EMBL/GenBank/DDBJ whole genome shotgun (WGS) entry which is preliminary data.</text>
</comment>
<accession>A0A0L6VFS4</accession>
<dbReference type="EMBL" id="LAVV01006646">
    <property type="protein sequence ID" value="KNZ58945.1"/>
    <property type="molecule type" value="Genomic_DNA"/>
</dbReference>
<gene>
    <name evidence="1" type="ORF">VP01_1828g3</name>
</gene>